<dbReference type="InterPro" id="IPR028281">
    <property type="entry name" value="Sirohaem_synthase_central"/>
</dbReference>
<keyword evidence="5 19" id="KW-0808">Transferase</keyword>
<keyword evidence="7" id="KW-0560">Oxidoreductase</keyword>
<evidence type="ECO:0000256" key="14">
    <source>
        <dbReference type="ARBA" id="ARBA00060548"/>
    </source>
</evidence>
<evidence type="ECO:0000256" key="9">
    <source>
        <dbReference type="ARBA" id="ARBA00023239"/>
    </source>
</evidence>
<dbReference type="EC" id="2.1.1.107" evidence="19"/>
<dbReference type="NCBIfam" id="NF004790">
    <property type="entry name" value="PRK06136.1"/>
    <property type="match status" value="1"/>
</dbReference>
<dbReference type="InterPro" id="IPR006367">
    <property type="entry name" value="Sirohaem_synthase_N"/>
</dbReference>
<dbReference type="GO" id="GO:0051266">
    <property type="term" value="F:sirohydrochlorin ferrochelatase activity"/>
    <property type="evidence" value="ECO:0007669"/>
    <property type="project" value="InterPro"/>
</dbReference>
<dbReference type="Gene3D" id="3.30.950.10">
    <property type="entry name" value="Methyltransferase, Cobalt-precorrin-4 Transmethylase, Domain 2"/>
    <property type="match status" value="1"/>
</dbReference>
<dbReference type="Gene3D" id="3.40.1010.10">
    <property type="entry name" value="Cobalt-precorrin-4 Transmethylase, Domain 1"/>
    <property type="match status" value="1"/>
</dbReference>
<evidence type="ECO:0000256" key="2">
    <source>
        <dbReference type="ARBA" id="ARBA00005879"/>
    </source>
</evidence>
<dbReference type="PIRSF" id="PIRSF036426">
    <property type="entry name" value="Sirohaem_synth"/>
    <property type="match status" value="1"/>
</dbReference>
<comment type="pathway">
    <text evidence="14">Cofactor biosynthesis; adenosylcobalamin biosynthesis; precorrin-2 from uroporphyrinogen III: step 1/1.</text>
</comment>
<name>A0A520MDU4_9GAMM</name>
<dbReference type="InterPro" id="IPR006366">
    <property type="entry name" value="CobA/CysG_C"/>
</dbReference>
<feature type="domain" description="Tetrapyrrole methylase" evidence="16">
    <location>
        <begin position="227"/>
        <end position="436"/>
    </location>
</feature>
<dbReference type="UniPathway" id="UPA00262">
    <property type="reaction ID" value="UER00211"/>
</dbReference>
<evidence type="ECO:0000256" key="12">
    <source>
        <dbReference type="ARBA" id="ARBA00025705"/>
    </source>
</evidence>
<gene>
    <name evidence="19" type="primary">cobA</name>
    <name evidence="19" type="ORF">EVB03_08005</name>
</gene>
<dbReference type="InterPro" id="IPR019478">
    <property type="entry name" value="Sirohaem_synthase_dimer_dom"/>
</dbReference>
<evidence type="ECO:0000256" key="15">
    <source>
        <dbReference type="PIRSR" id="PIRSR036426-1"/>
    </source>
</evidence>
<dbReference type="InterPro" id="IPR012409">
    <property type="entry name" value="Sirohaem_synth"/>
</dbReference>
<accession>A0A520MDU4</accession>
<evidence type="ECO:0000256" key="8">
    <source>
        <dbReference type="ARBA" id="ARBA00023027"/>
    </source>
</evidence>
<protein>
    <submittedName>
        <fullName evidence="19">Uroporphyrinogen-III C-methyltransferase</fullName>
        <ecNumber evidence="19">2.1.1.107</ecNumber>
    </submittedName>
</protein>
<dbReference type="GO" id="GO:0019354">
    <property type="term" value="P:siroheme biosynthetic process"/>
    <property type="evidence" value="ECO:0007669"/>
    <property type="project" value="UniProtKB-UniPathway"/>
</dbReference>
<evidence type="ECO:0000259" key="17">
    <source>
        <dbReference type="Pfam" id="PF10414"/>
    </source>
</evidence>
<evidence type="ECO:0000256" key="6">
    <source>
        <dbReference type="ARBA" id="ARBA00022691"/>
    </source>
</evidence>
<evidence type="ECO:0000256" key="3">
    <source>
        <dbReference type="ARBA" id="ARBA00022573"/>
    </source>
</evidence>
<evidence type="ECO:0000256" key="13">
    <source>
        <dbReference type="ARBA" id="ARBA00047561"/>
    </source>
</evidence>
<dbReference type="Gene3D" id="3.40.50.720">
    <property type="entry name" value="NAD(P)-binding Rossmann-like Domain"/>
    <property type="match status" value="1"/>
</dbReference>
<dbReference type="FunFam" id="3.40.1010.10:FF:000001">
    <property type="entry name" value="Siroheme synthase"/>
    <property type="match status" value="1"/>
</dbReference>
<dbReference type="AlphaFoldDB" id="A0A520MDU4"/>
<dbReference type="InterPro" id="IPR014776">
    <property type="entry name" value="4pyrrole_Mease_sub2"/>
</dbReference>
<comment type="catalytic activity">
    <reaction evidence="13">
        <text>precorrin-2 + NAD(+) = sirohydrochlorin + NADH + 2 H(+)</text>
        <dbReference type="Rhea" id="RHEA:15613"/>
        <dbReference type="ChEBI" id="CHEBI:15378"/>
        <dbReference type="ChEBI" id="CHEBI:57540"/>
        <dbReference type="ChEBI" id="CHEBI:57945"/>
        <dbReference type="ChEBI" id="CHEBI:58351"/>
        <dbReference type="ChEBI" id="CHEBI:58827"/>
        <dbReference type="EC" id="1.3.1.76"/>
    </reaction>
</comment>
<dbReference type="Pfam" id="PF14824">
    <property type="entry name" value="Sirohm_synth_M"/>
    <property type="match status" value="1"/>
</dbReference>
<dbReference type="Pfam" id="PF13241">
    <property type="entry name" value="NAD_binding_7"/>
    <property type="match status" value="1"/>
</dbReference>
<comment type="pathway">
    <text evidence="1">Porphyrin-containing compound metabolism; siroheme biosynthesis; sirohydrochlorin from precorrin-2: step 1/1.</text>
</comment>
<dbReference type="InterPro" id="IPR036291">
    <property type="entry name" value="NAD(P)-bd_dom_sf"/>
</dbReference>
<keyword evidence="9" id="KW-0456">Lyase</keyword>
<dbReference type="EMBL" id="SHBP01000012">
    <property type="protein sequence ID" value="RZO19402.1"/>
    <property type="molecule type" value="Genomic_DNA"/>
</dbReference>
<dbReference type="GO" id="GO:0032259">
    <property type="term" value="P:methylation"/>
    <property type="evidence" value="ECO:0007669"/>
    <property type="project" value="UniProtKB-KW"/>
</dbReference>
<keyword evidence="10" id="KW-0627">Porphyrin biosynthesis</keyword>
<evidence type="ECO:0000256" key="10">
    <source>
        <dbReference type="ARBA" id="ARBA00023244"/>
    </source>
</evidence>
<organism evidence="19 20">
    <name type="scientific">SAR92 clade bacterium</name>
    <dbReference type="NCBI Taxonomy" id="2315479"/>
    <lineage>
        <taxon>Bacteria</taxon>
        <taxon>Pseudomonadati</taxon>
        <taxon>Pseudomonadota</taxon>
        <taxon>Gammaproteobacteria</taxon>
        <taxon>Cellvibrionales</taxon>
        <taxon>Porticoccaceae</taxon>
        <taxon>SAR92 clade</taxon>
    </lineage>
</organism>
<comment type="caution">
    <text evidence="19">The sequence shown here is derived from an EMBL/GenBank/DDBJ whole genome shotgun (WGS) entry which is preliminary data.</text>
</comment>
<proteinExistence type="inferred from homology"/>
<feature type="domain" description="Sirohaem synthase dimerisation" evidence="17">
    <location>
        <begin position="160"/>
        <end position="214"/>
    </location>
</feature>
<dbReference type="NCBIfam" id="TIGR01470">
    <property type="entry name" value="cysG_Nterm"/>
    <property type="match status" value="1"/>
</dbReference>
<dbReference type="InterPro" id="IPR014777">
    <property type="entry name" value="4pyrrole_Mease_sub1"/>
</dbReference>
<dbReference type="Gene3D" id="1.10.8.210">
    <property type="entry name" value="Sirohaem synthase, dimerisation domain"/>
    <property type="match status" value="1"/>
</dbReference>
<comment type="similarity">
    <text evidence="2">Belongs to the precorrin methyltransferase family.</text>
</comment>
<dbReference type="NCBIfam" id="NF007922">
    <property type="entry name" value="PRK10637.1"/>
    <property type="match status" value="1"/>
</dbReference>
<dbReference type="GO" id="GO:0004851">
    <property type="term" value="F:uroporphyrin-III C-methyltransferase activity"/>
    <property type="evidence" value="ECO:0007669"/>
    <property type="project" value="UniProtKB-EC"/>
</dbReference>
<dbReference type="GO" id="GO:0051287">
    <property type="term" value="F:NAD binding"/>
    <property type="evidence" value="ECO:0007669"/>
    <property type="project" value="InterPro"/>
</dbReference>
<dbReference type="PANTHER" id="PTHR45790">
    <property type="entry name" value="SIROHEME SYNTHASE-RELATED"/>
    <property type="match status" value="1"/>
</dbReference>
<keyword evidence="6" id="KW-0949">S-adenosyl-L-methionine</keyword>
<dbReference type="InterPro" id="IPR037115">
    <property type="entry name" value="Sirohaem_synt_dimer_dom_sf"/>
</dbReference>
<evidence type="ECO:0000256" key="11">
    <source>
        <dbReference type="ARBA" id="ARBA00023268"/>
    </source>
</evidence>
<dbReference type="GO" id="GO:0009236">
    <property type="term" value="P:cobalamin biosynthetic process"/>
    <property type="evidence" value="ECO:0007669"/>
    <property type="project" value="UniProtKB-KW"/>
</dbReference>
<keyword evidence="8" id="KW-0520">NAD</keyword>
<dbReference type="NCBIfam" id="TIGR01469">
    <property type="entry name" value="cobA_cysG_Cterm"/>
    <property type="match status" value="1"/>
</dbReference>
<evidence type="ECO:0000313" key="19">
    <source>
        <dbReference type="EMBL" id="RZO19402.1"/>
    </source>
</evidence>
<evidence type="ECO:0000259" key="16">
    <source>
        <dbReference type="Pfam" id="PF00590"/>
    </source>
</evidence>
<evidence type="ECO:0000256" key="4">
    <source>
        <dbReference type="ARBA" id="ARBA00022603"/>
    </source>
</evidence>
<dbReference type="InterPro" id="IPR050161">
    <property type="entry name" value="Siro_Cobalamin_biosynth"/>
</dbReference>
<dbReference type="SUPFAM" id="SSF75615">
    <property type="entry name" value="Siroheme synthase middle domains-like"/>
    <property type="match status" value="1"/>
</dbReference>
<dbReference type="SUPFAM" id="SSF51735">
    <property type="entry name" value="NAD(P)-binding Rossmann-fold domains"/>
    <property type="match status" value="1"/>
</dbReference>
<dbReference type="Pfam" id="PF10414">
    <property type="entry name" value="CysG_dimeriser"/>
    <property type="match status" value="1"/>
</dbReference>
<reference evidence="19 20" key="1">
    <citation type="submission" date="2019-02" db="EMBL/GenBank/DDBJ databases">
        <title>Prokaryotic population dynamics and viral predation in marine succession experiment using metagenomics: the confinement effect.</title>
        <authorList>
            <person name="Haro-Moreno J.M."/>
            <person name="Rodriguez-Valera F."/>
            <person name="Lopez-Perez M."/>
        </authorList>
    </citation>
    <scope>NUCLEOTIDE SEQUENCE [LARGE SCALE GENOMIC DNA]</scope>
    <source>
        <strain evidence="19">MED-G170</strain>
    </source>
</reference>
<feature type="domain" description="Siroheme synthase central" evidence="18">
    <location>
        <begin position="128"/>
        <end position="154"/>
    </location>
</feature>
<evidence type="ECO:0000256" key="7">
    <source>
        <dbReference type="ARBA" id="ARBA00023002"/>
    </source>
</evidence>
<dbReference type="Proteomes" id="UP000315889">
    <property type="component" value="Unassembled WGS sequence"/>
</dbReference>
<dbReference type="GO" id="GO:0043115">
    <property type="term" value="F:precorrin-2 dehydrogenase activity"/>
    <property type="evidence" value="ECO:0007669"/>
    <property type="project" value="UniProtKB-EC"/>
</dbReference>
<evidence type="ECO:0000256" key="1">
    <source>
        <dbReference type="ARBA" id="ARBA00005010"/>
    </source>
</evidence>
<dbReference type="FunFam" id="3.30.950.10:FF:000001">
    <property type="entry name" value="Siroheme synthase"/>
    <property type="match status" value="1"/>
</dbReference>
<keyword evidence="3" id="KW-0169">Cobalamin biosynthesis</keyword>
<dbReference type="PANTHER" id="PTHR45790:SF1">
    <property type="entry name" value="SIROHEME SYNTHASE"/>
    <property type="match status" value="1"/>
</dbReference>
<dbReference type="InterPro" id="IPR035996">
    <property type="entry name" value="4pyrrol_Methylase_sf"/>
</dbReference>
<comment type="pathway">
    <text evidence="12">Porphyrin-containing compound metabolism; siroheme biosynthesis; precorrin-2 from uroporphyrinogen III: step 1/1.</text>
</comment>
<feature type="active site" description="Proton donor" evidence="15">
    <location>
        <position position="279"/>
    </location>
</feature>
<dbReference type="Pfam" id="PF00590">
    <property type="entry name" value="TP_methylase"/>
    <property type="match status" value="1"/>
</dbReference>
<feature type="active site" description="Proton acceptor" evidence="15">
    <location>
        <position position="257"/>
    </location>
</feature>
<evidence type="ECO:0000256" key="5">
    <source>
        <dbReference type="ARBA" id="ARBA00022679"/>
    </source>
</evidence>
<evidence type="ECO:0000313" key="20">
    <source>
        <dbReference type="Proteomes" id="UP000315889"/>
    </source>
</evidence>
<sequence length="467" mass="50822">MDFLPLFHNLNDRNVLVVGGGEVALRKVRLVHQAGARITVVAKDFCPDLVELANEAAFIDKPGLNLITAAYDQAQMETLTPIVLVIAATNDRELNHQVSADAQALNILSNVVDDPDYSTVIFPSIVDRSPIQIAISSGGSAPVLVRRIRTQLESLIPSGMGRLGALARSYRDKVKAKLASGLDRKAFWESVFDGPVAEQAYANNMDEATRLMEDSVNSFSTIDIGEIYLVGGGPGDPDLLTFKAVRLMQQADVVYYDHRISNEVLELVRRDASLIFVGKSSAGTAANQDNIAQKMIESALERNRVVRLVGGDPFTFDHASEEIDALLEHNIPFQVVPGIPAANACAAYAGIPLTDSRYSQSVQFLDGHPRSGQLNLDWSSLSRANQTLVFYRAKAAIDIICKELISNGLDAHTPAALVERGAYADQRVIVGDLTDLPAKVGDAKIKPPTVVIIGRVVEQRDRLAWFR</sequence>
<dbReference type="CDD" id="cd11642">
    <property type="entry name" value="SUMT"/>
    <property type="match status" value="1"/>
</dbReference>
<keyword evidence="11" id="KW-0511">Multifunctional enzyme</keyword>
<dbReference type="SUPFAM" id="SSF53790">
    <property type="entry name" value="Tetrapyrrole methylase"/>
    <property type="match status" value="1"/>
</dbReference>
<evidence type="ECO:0000259" key="18">
    <source>
        <dbReference type="Pfam" id="PF14824"/>
    </source>
</evidence>
<dbReference type="Gene3D" id="3.30.160.110">
    <property type="entry name" value="Siroheme synthase, domain 2"/>
    <property type="match status" value="1"/>
</dbReference>
<keyword evidence="4 19" id="KW-0489">Methyltransferase</keyword>
<dbReference type="InterPro" id="IPR000878">
    <property type="entry name" value="4pyrrol_Mease"/>
</dbReference>
<dbReference type="FunFam" id="3.30.160.110:FF:000001">
    <property type="entry name" value="Siroheme synthase"/>
    <property type="match status" value="1"/>
</dbReference>